<dbReference type="InterPro" id="IPR004101">
    <property type="entry name" value="Mur_ligase_C"/>
</dbReference>
<keyword evidence="4" id="KW-0963">Cytoplasm</keyword>
<dbReference type="InterPro" id="IPR035911">
    <property type="entry name" value="MurE/MurF_N"/>
</dbReference>
<keyword evidence="4 5" id="KW-0133">Cell shape</keyword>
<dbReference type="PANTHER" id="PTHR23135:SF4">
    <property type="entry name" value="UDP-N-ACETYLMURAMOYL-L-ALANYL-D-GLUTAMATE--2,6-DIAMINOPIMELATE LIGASE MURE HOMOLOG, CHLOROPLASTIC"/>
    <property type="match status" value="1"/>
</dbReference>
<dbReference type="Gene3D" id="3.90.190.20">
    <property type="entry name" value="Mur ligase, C-terminal domain"/>
    <property type="match status" value="1"/>
</dbReference>
<feature type="domain" description="Mur ligase central" evidence="7">
    <location>
        <begin position="122"/>
        <end position="326"/>
    </location>
</feature>
<dbReference type="GO" id="GO:0016874">
    <property type="term" value="F:ligase activity"/>
    <property type="evidence" value="ECO:0007669"/>
    <property type="project" value="UniProtKB-KW"/>
</dbReference>
<comment type="similarity">
    <text evidence="1 4">Belongs to the MurCDEF family. MurE subfamily.</text>
</comment>
<comment type="pathway">
    <text evidence="4 5">Cell wall biogenesis; peptidoglycan biosynthesis.</text>
</comment>
<dbReference type="InterPro" id="IPR013221">
    <property type="entry name" value="Mur_ligase_cen"/>
</dbReference>
<comment type="caution">
    <text evidence="8">The sequence shown here is derived from an EMBL/GenBank/DDBJ whole genome shotgun (WGS) entry which is preliminary data.</text>
</comment>
<keyword evidence="4 5" id="KW-0573">Peptidoglycan synthesis</keyword>
<reference evidence="9" key="1">
    <citation type="journal article" date="2019" name="Int. J. Syst. Evol. Microbiol.">
        <title>The Global Catalogue of Microorganisms (GCM) 10K type strain sequencing project: providing services to taxonomists for standard genome sequencing and annotation.</title>
        <authorList>
            <consortium name="The Broad Institute Genomics Platform"/>
            <consortium name="The Broad Institute Genome Sequencing Center for Infectious Disease"/>
            <person name="Wu L."/>
            <person name="Ma J."/>
        </authorList>
    </citation>
    <scope>NUCLEOTIDE SEQUENCE [LARGE SCALE GENOMIC DNA]</scope>
    <source>
        <strain evidence="9">JCM 12762</strain>
    </source>
</reference>
<comment type="caution">
    <text evidence="4">Lacks conserved residue(s) required for the propagation of feature annotation.</text>
</comment>
<feature type="domain" description="Mur ligase C-terminal" evidence="6">
    <location>
        <begin position="349"/>
        <end position="476"/>
    </location>
</feature>
<dbReference type="RefSeq" id="WP_343922294.1">
    <property type="nucleotide sequence ID" value="NZ_BAAAKW010000004.1"/>
</dbReference>
<dbReference type="Gene3D" id="3.40.1390.10">
    <property type="entry name" value="MurE/MurF, N-terminal domain"/>
    <property type="match status" value="1"/>
</dbReference>
<dbReference type="Gene3D" id="3.40.1190.10">
    <property type="entry name" value="Mur-like, catalytic domain"/>
    <property type="match status" value="1"/>
</dbReference>
<dbReference type="InterPro" id="IPR036615">
    <property type="entry name" value="Mur_ligase_C_dom_sf"/>
</dbReference>
<dbReference type="InterPro" id="IPR036565">
    <property type="entry name" value="Mur-like_cat_sf"/>
</dbReference>
<dbReference type="SUPFAM" id="SSF53623">
    <property type="entry name" value="MurD-like peptide ligases, catalytic domain"/>
    <property type="match status" value="1"/>
</dbReference>
<accession>A0ABP4G1N5</accession>
<dbReference type="PANTHER" id="PTHR23135">
    <property type="entry name" value="MUR LIGASE FAMILY MEMBER"/>
    <property type="match status" value="1"/>
</dbReference>
<comment type="cofactor">
    <cofactor evidence="4">
        <name>Mg(2+)</name>
        <dbReference type="ChEBI" id="CHEBI:18420"/>
    </cofactor>
</comment>
<dbReference type="EC" id="6.3.2.-" evidence="4"/>
<dbReference type="NCBIfam" id="NF001126">
    <property type="entry name" value="PRK00139.1-4"/>
    <property type="match status" value="1"/>
</dbReference>
<sequence>MIEVWYPGQAGENAPLRQCELGQWDPTHAGVTLSARRLVQDSREVGDGDIFVAIGTTASPALPYIEPALKQGAVAVLVDAAAAEGVNLGERVFAIANLRDVIGAMADAFVGHPSRSMSMIGITGTNGKTSTAHLLTQAWQRLGMTSATIGTLGAGITGEHRINMGMTTPQVTAVHQFLDDFHRAGVDNVAMEVSSHALEQRRVDGVEFDIVAFTNFTRDHLDYHGSMEEYAAQKAKIFTLPGVKTAILNLDDAAAENHFHHTLPEGMRGIGMTSSGHAEASVRADNVQLTTEGLEFDLVIEGESHHVASGLIGRFNVDNLLTCATVLWAQGIEPRAIAEVLAPLEPVLGRMTRIRENNQLPLVVVDAGHTPDAVRHAVTALRESGHTRVVTVFGATGDRDPGKRPEMARIVEEGSDLIVVTDDDVHNEDGDQIVAHIRAGFEHPERVVEIRDRASAIAYAIDAANPDDVVLLQGKGHEPYQIVGNERVPFSDIDTAIRLLKERAK</sequence>
<feature type="binding site" evidence="4">
    <location>
        <position position="202"/>
    </location>
    <ligand>
        <name>UDP-N-acetyl-alpha-D-muramoyl-L-alanyl-D-glutamate</name>
        <dbReference type="ChEBI" id="CHEBI:83900"/>
    </ligand>
</feature>
<keyword evidence="2 4" id="KW-0132">Cell division</keyword>
<evidence type="ECO:0000259" key="6">
    <source>
        <dbReference type="Pfam" id="PF02875"/>
    </source>
</evidence>
<dbReference type="EMBL" id="BAAAKW010000004">
    <property type="protein sequence ID" value="GAA1206189.1"/>
    <property type="molecule type" value="Genomic_DNA"/>
</dbReference>
<evidence type="ECO:0000256" key="1">
    <source>
        <dbReference type="ARBA" id="ARBA00005898"/>
    </source>
</evidence>
<feature type="binding site" evidence="4">
    <location>
        <begin position="167"/>
        <end position="168"/>
    </location>
    <ligand>
        <name>UDP-N-acetyl-alpha-D-muramoyl-L-alanyl-D-glutamate</name>
        <dbReference type="ChEBI" id="CHEBI:83900"/>
    </ligand>
</feature>
<keyword evidence="4 5" id="KW-0961">Cell wall biogenesis/degradation</keyword>
<feature type="binding site" evidence="4">
    <location>
        <begin position="124"/>
        <end position="130"/>
    </location>
    <ligand>
        <name>ATP</name>
        <dbReference type="ChEBI" id="CHEBI:30616"/>
    </ligand>
</feature>
<dbReference type="SUPFAM" id="SSF53244">
    <property type="entry name" value="MurD-like peptide ligases, peptide-binding domain"/>
    <property type="match status" value="1"/>
</dbReference>
<evidence type="ECO:0000313" key="9">
    <source>
        <dbReference type="Proteomes" id="UP001500943"/>
    </source>
</evidence>
<protein>
    <recommendedName>
        <fullName evidence="4">UDP-N-acetylmuramyl-tripeptide synthetase</fullName>
        <ecNumber evidence="4">6.3.2.-</ecNumber>
    </recommendedName>
    <alternativeName>
        <fullName evidence="4">UDP-MurNAc-tripeptide synthetase</fullName>
    </alternativeName>
</protein>
<dbReference type="SUPFAM" id="SSF63418">
    <property type="entry name" value="MurE/MurF N-terminal domain"/>
    <property type="match status" value="1"/>
</dbReference>
<keyword evidence="4" id="KW-0547">Nucleotide-binding</keyword>
<dbReference type="Pfam" id="PF02875">
    <property type="entry name" value="Mur_ligase_C"/>
    <property type="match status" value="1"/>
</dbReference>
<dbReference type="InterPro" id="IPR005761">
    <property type="entry name" value="UDP-N-AcMur-Glu-dNH2Pim_ligase"/>
</dbReference>
<dbReference type="Proteomes" id="UP001500943">
    <property type="component" value="Unassembled WGS sequence"/>
</dbReference>
<evidence type="ECO:0000259" key="7">
    <source>
        <dbReference type="Pfam" id="PF08245"/>
    </source>
</evidence>
<keyword evidence="3 4" id="KW-0131">Cell cycle</keyword>
<feature type="binding site" evidence="4">
    <location>
        <position position="194"/>
    </location>
    <ligand>
        <name>UDP-N-acetyl-alpha-D-muramoyl-L-alanyl-D-glutamate</name>
        <dbReference type="ChEBI" id="CHEBI:83900"/>
    </ligand>
</feature>
<evidence type="ECO:0000256" key="2">
    <source>
        <dbReference type="ARBA" id="ARBA00022618"/>
    </source>
</evidence>
<feature type="binding site" evidence="4">
    <location>
        <position position="200"/>
    </location>
    <ligand>
        <name>UDP-N-acetyl-alpha-D-muramoyl-L-alanyl-D-glutamate</name>
        <dbReference type="ChEBI" id="CHEBI:83900"/>
    </ligand>
</feature>
<comment type="PTM">
    <text evidence="4">Carboxylation is probably crucial for Mg(2+) binding and, consequently, for the gamma-phosphate positioning of ATP.</text>
</comment>
<keyword evidence="4" id="KW-0460">Magnesium</keyword>
<evidence type="ECO:0000256" key="5">
    <source>
        <dbReference type="RuleBase" id="RU004135"/>
    </source>
</evidence>
<comment type="function">
    <text evidence="4">Catalyzes the addition of an amino acid to the nucleotide precursor UDP-N-acetylmuramoyl-L-alanyl-D-glutamate (UMAG) in the biosynthesis of bacterial cell-wall peptidoglycan.</text>
</comment>
<keyword evidence="4" id="KW-0067">ATP-binding</keyword>
<organism evidence="8 9">
    <name type="scientific">Rhodoglobus aureus</name>
    <dbReference type="NCBI Taxonomy" id="191497"/>
    <lineage>
        <taxon>Bacteria</taxon>
        <taxon>Bacillati</taxon>
        <taxon>Actinomycetota</taxon>
        <taxon>Actinomycetes</taxon>
        <taxon>Micrococcales</taxon>
        <taxon>Microbacteriaceae</taxon>
        <taxon>Rhodoglobus</taxon>
    </lineage>
</organism>
<gene>
    <name evidence="4" type="primary">murE</name>
    <name evidence="8" type="ORF">GCM10009655_01510</name>
</gene>
<proteinExistence type="inferred from homology"/>
<dbReference type="Pfam" id="PF08245">
    <property type="entry name" value="Mur_ligase_M"/>
    <property type="match status" value="1"/>
</dbReference>
<keyword evidence="9" id="KW-1185">Reference proteome</keyword>
<keyword evidence="4 8" id="KW-0436">Ligase</keyword>
<comment type="subcellular location">
    <subcellularLocation>
        <location evidence="4 5">Cytoplasm</location>
    </subcellularLocation>
</comment>
<evidence type="ECO:0000256" key="3">
    <source>
        <dbReference type="ARBA" id="ARBA00023306"/>
    </source>
</evidence>
<dbReference type="HAMAP" id="MF_00208">
    <property type="entry name" value="MurE"/>
    <property type="match status" value="1"/>
</dbReference>
<evidence type="ECO:0000313" key="8">
    <source>
        <dbReference type="EMBL" id="GAA1206189.1"/>
    </source>
</evidence>
<name>A0ABP4G1N5_9MICO</name>
<feature type="binding site" evidence="4">
    <location>
        <position position="42"/>
    </location>
    <ligand>
        <name>UDP-N-acetyl-alpha-D-muramoyl-L-alanyl-D-glutamate</name>
        <dbReference type="ChEBI" id="CHEBI:83900"/>
    </ligand>
</feature>
<evidence type="ECO:0000256" key="4">
    <source>
        <dbReference type="HAMAP-Rule" id="MF_00208"/>
    </source>
</evidence>
<feature type="modified residue" description="N6-carboxylysine" evidence="4">
    <location>
        <position position="234"/>
    </location>
</feature>
<dbReference type="NCBIfam" id="TIGR01085">
    <property type="entry name" value="murE"/>
    <property type="match status" value="1"/>
</dbReference>